<evidence type="ECO:0000256" key="10">
    <source>
        <dbReference type="SAM" id="Coils"/>
    </source>
</evidence>
<reference evidence="14 15" key="1">
    <citation type="submission" date="2021-06" db="EMBL/GenBank/DDBJ databases">
        <title>A haploid diamondback moth (Plutella xylostella L.) genome assembly resolves 31 chromosomes and identifies a diamide resistance mutation.</title>
        <authorList>
            <person name="Ward C.M."/>
            <person name="Perry K.D."/>
            <person name="Baker G."/>
            <person name="Powis K."/>
            <person name="Heckel D.G."/>
            <person name="Baxter S.W."/>
        </authorList>
    </citation>
    <scope>NUCLEOTIDE SEQUENCE [LARGE SCALE GENOMIC DNA]</scope>
    <source>
        <strain evidence="14 15">LV</strain>
        <tissue evidence="14">Single pupa</tissue>
    </source>
</reference>
<gene>
    <name evidence="14" type="ORF">JYU34_005999</name>
</gene>
<evidence type="ECO:0000256" key="4">
    <source>
        <dbReference type="ARBA" id="ARBA00022692"/>
    </source>
</evidence>
<comment type="subcellular location">
    <subcellularLocation>
        <location evidence="1">Membrane</location>
        <topology evidence="1">Single-pass type II membrane protein</topology>
    </subcellularLocation>
</comment>
<dbReference type="InterPro" id="IPR000198">
    <property type="entry name" value="RhoGAP_dom"/>
</dbReference>
<evidence type="ECO:0000259" key="12">
    <source>
        <dbReference type="PROSITE" id="PS50081"/>
    </source>
</evidence>
<dbReference type="CDD" id="cd04382">
    <property type="entry name" value="RhoGAP_MgcRacGAP"/>
    <property type="match status" value="1"/>
</dbReference>
<evidence type="ECO:0000313" key="14">
    <source>
        <dbReference type="EMBL" id="KAG7308766.1"/>
    </source>
</evidence>
<dbReference type="InterPro" id="IPR002219">
    <property type="entry name" value="PKC_DAG/PE"/>
</dbReference>
<protein>
    <recommendedName>
        <fullName evidence="16">N-acetylgalactosaminide beta-1,3-galactosyltransferase</fullName>
    </recommendedName>
</protein>
<keyword evidence="2" id="KW-0328">Glycosyltransferase</keyword>
<dbReference type="EMBL" id="JAHIBW010000008">
    <property type="protein sequence ID" value="KAG7308766.1"/>
    <property type="molecule type" value="Genomic_DNA"/>
</dbReference>
<dbReference type="InterPro" id="IPR008936">
    <property type="entry name" value="Rho_GTPase_activation_prot"/>
</dbReference>
<keyword evidence="10" id="KW-0175">Coiled coil</keyword>
<dbReference type="InterPro" id="IPR046349">
    <property type="entry name" value="C1-like_sf"/>
</dbReference>
<keyword evidence="4" id="KW-0812">Transmembrane</keyword>
<dbReference type="CDD" id="cd20821">
    <property type="entry name" value="C1_MgcRacGAP"/>
    <property type="match status" value="1"/>
</dbReference>
<evidence type="ECO:0000256" key="6">
    <source>
        <dbReference type="ARBA" id="ARBA00022833"/>
    </source>
</evidence>
<keyword evidence="9" id="KW-0472">Membrane</keyword>
<evidence type="ECO:0008006" key="16">
    <source>
        <dbReference type="Google" id="ProtNLM"/>
    </source>
</evidence>
<dbReference type="Gene3D" id="1.10.555.10">
    <property type="entry name" value="Rho GTPase activation protein"/>
    <property type="match status" value="1"/>
</dbReference>
<feature type="region of interest" description="Disordered" evidence="11">
    <location>
        <begin position="194"/>
        <end position="226"/>
    </location>
</feature>
<keyword evidence="15" id="KW-1185">Reference proteome</keyword>
<keyword evidence="7" id="KW-0735">Signal-anchor</keyword>
<dbReference type="Proteomes" id="UP000823941">
    <property type="component" value="Chromosome 8"/>
</dbReference>
<dbReference type="SMART" id="SM00109">
    <property type="entry name" value="C1"/>
    <property type="match status" value="1"/>
</dbReference>
<evidence type="ECO:0000259" key="13">
    <source>
        <dbReference type="PROSITE" id="PS50238"/>
    </source>
</evidence>
<sequence>MKQKLLCCNMSSENSDSGPSVTLSLVAQFDDINRLNNVLNDGYSEECFLAFVKQMEWVRGQWAAAEAESARLQTELDEALRTLSKWEAKFAHVRKLLDGEKRERNVVLKKYNELRKLLDTARDLLFNDNRAKLNDETLQKLAFLNGNGQHDHNTKLSEVPELNSTGTLLSEMSYSRSEDDLDLSLASTRRSWVQRGGWSARESAPANKKRRSSTSSATKQVELQGGKVLATATTTLTLERQPTAHDLKPPTNFQPISESSDECPPRASVKRERRASGKEFAAATPTAPPRSDTDTGSDQTPRAATCQRTPSLLAASYGHSPRARHRQHNFIAKNFYKRETCGPCGKTIKFAKMGVKCETCRAQTHPECRPLLPLPCVPPGPAAARNNQDGGSIADFAPSTPPMVPALLVHCINEVEKRGLTERGIYRISAVEKDVKRLKERFLRGCGSPQLSTEDVHVLCGCIKDFLRCLREPLVSHALWADFMHTATISDPSDATAAVVQAVSQLPPPNRDTLALLMLHLHKVAESPECEMGIDNLAKIFGPTILGFGLMTQAAEMYNATAQMFSVMQLLLRLPEDYWAQWACPGDASPQRLSHKPRGFFFSPADTGFRPKPTPPPQSQAYQTFEAHQSFELAHSSIDHRVADDLARAVRVLCWVATRASRHQPRAAHARATWGRRCTLLLFMSTETNSWLPAIKLNVTDGPDYLWGKTREAFMYVYKHHYHDADWFLKAEDDTYVIVENLRFMLSSYNSSEPLYFGQRMRQPDTPQGFMSGGAGYVLSKKALQKFALEAYPSPDLCNPQPLGMEDVEMGYCLSNVGVRAMDSRDSYGRGRFFTFPAIANMFPNTTYGVTSSPYWKHTYYKAKEGINCCSDFAISFHKVDAKWLYILEYFLYHLRPYGINYIHDPSDRYYYNERHLTDRYGLLNTSKPLSKKLEKAKTRMVFENRDEDSKNNEKLDKSAFRIHKARNKPQKTTVKAKSAKTAKPFKIRYL</sequence>
<dbReference type="SUPFAM" id="SSF57889">
    <property type="entry name" value="Cysteine-rich domain"/>
    <property type="match status" value="1"/>
</dbReference>
<evidence type="ECO:0000256" key="3">
    <source>
        <dbReference type="ARBA" id="ARBA00022679"/>
    </source>
</evidence>
<dbReference type="Pfam" id="PF00130">
    <property type="entry name" value="C1_1"/>
    <property type="match status" value="1"/>
</dbReference>
<feature type="region of interest" description="Disordered" evidence="11">
    <location>
        <begin position="238"/>
        <end position="308"/>
    </location>
</feature>
<evidence type="ECO:0000256" key="9">
    <source>
        <dbReference type="ARBA" id="ARBA00023136"/>
    </source>
</evidence>
<accession>A0ABQ7QUT4</accession>
<dbReference type="PROSITE" id="PS50081">
    <property type="entry name" value="ZF_DAG_PE_2"/>
    <property type="match status" value="1"/>
</dbReference>
<feature type="domain" description="Phorbol-ester/DAG-type" evidence="12">
    <location>
        <begin position="327"/>
        <end position="376"/>
    </location>
</feature>
<proteinExistence type="predicted"/>
<feature type="domain" description="Rho-GAP" evidence="13">
    <location>
        <begin position="391"/>
        <end position="579"/>
    </location>
</feature>
<evidence type="ECO:0000256" key="11">
    <source>
        <dbReference type="SAM" id="MobiDB-lite"/>
    </source>
</evidence>
<dbReference type="SMART" id="SM00324">
    <property type="entry name" value="RhoGAP"/>
    <property type="match status" value="1"/>
</dbReference>
<dbReference type="PROSITE" id="PS50238">
    <property type="entry name" value="RHOGAP"/>
    <property type="match status" value="1"/>
</dbReference>
<keyword evidence="5" id="KW-0479">Metal-binding</keyword>
<dbReference type="Gene3D" id="3.90.550.50">
    <property type="match status" value="1"/>
</dbReference>
<dbReference type="SUPFAM" id="SSF48350">
    <property type="entry name" value="GTPase activation domain, GAP"/>
    <property type="match status" value="1"/>
</dbReference>
<keyword evidence="3" id="KW-0808">Transferase</keyword>
<organism evidence="14 15">
    <name type="scientific">Plutella xylostella</name>
    <name type="common">Diamondback moth</name>
    <name type="synonym">Plutella maculipennis</name>
    <dbReference type="NCBI Taxonomy" id="51655"/>
    <lineage>
        <taxon>Eukaryota</taxon>
        <taxon>Metazoa</taxon>
        <taxon>Ecdysozoa</taxon>
        <taxon>Arthropoda</taxon>
        <taxon>Hexapoda</taxon>
        <taxon>Insecta</taxon>
        <taxon>Pterygota</taxon>
        <taxon>Neoptera</taxon>
        <taxon>Endopterygota</taxon>
        <taxon>Lepidoptera</taxon>
        <taxon>Glossata</taxon>
        <taxon>Ditrysia</taxon>
        <taxon>Yponomeutoidea</taxon>
        <taxon>Plutellidae</taxon>
        <taxon>Plutella</taxon>
    </lineage>
</organism>
<dbReference type="Pfam" id="PF02434">
    <property type="entry name" value="Fringe"/>
    <property type="match status" value="1"/>
</dbReference>
<dbReference type="Pfam" id="PF00620">
    <property type="entry name" value="RhoGAP"/>
    <property type="match status" value="1"/>
</dbReference>
<evidence type="ECO:0000256" key="8">
    <source>
        <dbReference type="ARBA" id="ARBA00022989"/>
    </source>
</evidence>
<evidence type="ECO:0000256" key="2">
    <source>
        <dbReference type="ARBA" id="ARBA00022676"/>
    </source>
</evidence>
<feature type="coiled-coil region" evidence="10">
    <location>
        <begin position="62"/>
        <end position="89"/>
    </location>
</feature>
<feature type="compositionally biased region" description="Polar residues" evidence="11">
    <location>
        <begin position="294"/>
        <end position="308"/>
    </location>
</feature>
<dbReference type="PANTHER" id="PTHR46199:SF3">
    <property type="entry name" value="RAC GTPASE-ACTIVATING PROTEIN 1"/>
    <property type="match status" value="1"/>
</dbReference>
<evidence type="ECO:0000256" key="7">
    <source>
        <dbReference type="ARBA" id="ARBA00022968"/>
    </source>
</evidence>
<dbReference type="InterPro" id="IPR003378">
    <property type="entry name" value="Fringe-like_glycosylTrfase"/>
</dbReference>
<dbReference type="PROSITE" id="PS00479">
    <property type="entry name" value="ZF_DAG_PE_1"/>
    <property type="match status" value="1"/>
</dbReference>
<keyword evidence="6" id="KW-0862">Zinc</keyword>
<name>A0ABQ7QUT4_PLUXY</name>
<evidence type="ECO:0000313" key="15">
    <source>
        <dbReference type="Proteomes" id="UP000823941"/>
    </source>
</evidence>
<dbReference type="PANTHER" id="PTHR46199">
    <property type="entry name" value="RAC GTPASE-ACTIVATING PROTEIN 1"/>
    <property type="match status" value="1"/>
</dbReference>
<evidence type="ECO:0000256" key="5">
    <source>
        <dbReference type="ARBA" id="ARBA00022723"/>
    </source>
</evidence>
<keyword evidence="8" id="KW-1133">Transmembrane helix</keyword>
<comment type="caution">
    <text evidence="14">The sequence shown here is derived from an EMBL/GenBank/DDBJ whole genome shotgun (WGS) entry which is preliminary data.</text>
</comment>
<evidence type="ECO:0000256" key="1">
    <source>
        <dbReference type="ARBA" id="ARBA00004606"/>
    </source>
</evidence>
<dbReference type="Gene3D" id="3.30.60.20">
    <property type="match status" value="1"/>
</dbReference>